<dbReference type="STRING" id="1183432.AGR3A_pa50010"/>
<dbReference type="Proteomes" id="UP000191988">
    <property type="component" value="Unassembled WGS sequence"/>
</dbReference>
<evidence type="ECO:0000256" key="1">
    <source>
        <dbReference type="SAM" id="MobiDB-lite"/>
    </source>
</evidence>
<sequence length="156" mass="17231">MVNPEPPTTPDSIAVHHILDADVADPAFWKEFAADVLRPSGAWMRWPPSALVSTALMHAQLYLRRTMGLFLEVGAGGLGRSFPASNQMLRYQRMPEGLVHEIGLPAHRAMLDAYLIEHHLRDSVILGPTSGLERRTRAAAPRSRRPGPRKNLGADL</sequence>
<feature type="region of interest" description="Disordered" evidence="1">
    <location>
        <begin position="132"/>
        <end position="156"/>
    </location>
</feature>
<dbReference type="InterPro" id="IPR012337">
    <property type="entry name" value="RNaseH-like_sf"/>
</dbReference>
<proteinExistence type="predicted"/>
<organism evidence="2 3">
    <name type="scientific">Agrobacterium tomkonis CFBP 6623</name>
    <dbReference type="NCBI Taxonomy" id="1183432"/>
    <lineage>
        <taxon>Bacteria</taxon>
        <taxon>Pseudomonadati</taxon>
        <taxon>Pseudomonadota</taxon>
        <taxon>Alphaproteobacteria</taxon>
        <taxon>Hyphomicrobiales</taxon>
        <taxon>Rhizobiaceae</taxon>
        <taxon>Rhizobium/Agrobacterium group</taxon>
        <taxon>Agrobacterium</taxon>
        <taxon>Agrobacterium tumefaciens complex</taxon>
    </lineage>
</organism>
<dbReference type="GO" id="GO:0004527">
    <property type="term" value="F:exonuclease activity"/>
    <property type="evidence" value="ECO:0007669"/>
    <property type="project" value="UniProtKB-KW"/>
</dbReference>
<protein>
    <submittedName>
        <fullName evidence="2">DNA polymerase III epsilon subunit-like 3'-5' exonuclease</fullName>
    </submittedName>
</protein>
<evidence type="ECO:0000313" key="2">
    <source>
        <dbReference type="EMBL" id="CUX64774.1"/>
    </source>
</evidence>
<gene>
    <name evidence="2" type="ORF">AGR3A_pa50010</name>
</gene>
<keyword evidence="3" id="KW-1185">Reference proteome</keyword>
<dbReference type="AlphaFoldDB" id="A0A1S7S915"/>
<reference evidence="3" key="1">
    <citation type="submission" date="2016-01" db="EMBL/GenBank/DDBJ databases">
        <authorList>
            <person name="Regsiter A."/>
            <person name="william w."/>
        </authorList>
    </citation>
    <scope>NUCLEOTIDE SEQUENCE [LARGE SCALE GENOMIC DNA]</scope>
    <source>
        <strain evidence="3">CFBP 6623</strain>
    </source>
</reference>
<dbReference type="EMBL" id="FBWK01000069">
    <property type="protein sequence ID" value="CUX64774.1"/>
    <property type="molecule type" value="Genomic_DNA"/>
</dbReference>
<evidence type="ECO:0000313" key="3">
    <source>
        <dbReference type="Proteomes" id="UP000191988"/>
    </source>
</evidence>
<keyword evidence="2" id="KW-0378">Hydrolase</keyword>
<name>A0A1S7S915_9HYPH</name>
<accession>A0A1S7S915</accession>
<dbReference type="SUPFAM" id="SSF53098">
    <property type="entry name" value="Ribonuclease H-like"/>
    <property type="match status" value="1"/>
</dbReference>
<dbReference type="RefSeq" id="WP_232370480.1">
    <property type="nucleotide sequence ID" value="NZ_LT009725.1"/>
</dbReference>
<keyword evidence="2" id="KW-0269">Exonuclease</keyword>
<keyword evidence="2" id="KW-0540">Nuclease</keyword>